<dbReference type="GO" id="GO:0042744">
    <property type="term" value="P:hydrogen peroxide catabolic process"/>
    <property type="evidence" value="ECO:0007669"/>
    <property type="project" value="TreeGrafter"/>
</dbReference>
<feature type="domain" description="Catalase core" evidence="10">
    <location>
        <begin position="29"/>
        <end position="358"/>
    </location>
</feature>
<dbReference type="EC" id="1.11.1.-" evidence="7"/>
<dbReference type="InterPro" id="IPR024168">
    <property type="entry name" value="Catalase_SrpA-type_pred"/>
</dbReference>
<keyword evidence="2 7" id="KW-0575">Peroxidase</keyword>
<evidence type="ECO:0000259" key="10">
    <source>
        <dbReference type="SMART" id="SM01060"/>
    </source>
</evidence>
<dbReference type="PATRIC" id="fig|59750.3.peg.1395"/>
<gene>
    <name evidence="11" type="ORF">AFM11_20305</name>
</gene>
<evidence type="ECO:0000256" key="6">
    <source>
        <dbReference type="ARBA" id="ARBA00023004"/>
    </source>
</evidence>
<dbReference type="GO" id="GO:0042542">
    <property type="term" value="P:response to hydrogen peroxide"/>
    <property type="evidence" value="ECO:0007669"/>
    <property type="project" value="TreeGrafter"/>
</dbReference>
<evidence type="ECO:0000256" key="3">
    <source>
        <dbReference type="ARBA" id="ARBA00022617"/>
    </source>
</evidence>
<dbReference type="PANTHER" id="PTHR11465:SF9">
    <property type="entry name" value="CATALASE"/>
    <property type="match status" value="1"/>
</dbReference>
<dbReference type="CDD" id="cd08153">
    <property type="entry name" value="srpA_like"/>
    <property type="match status" value="1"/>
</dbReference>
<dbReference type="STRING" id="59750.AWC31_11410"/>
<dbReference type="Proteomes" id="UP000070612">
    <property type="component" value="Unassembled WGS sequence"/>
</dbReference>
<feature type="active site" evidence="8">
    <location>
        <position position="70"/>
    </location>
</feature>
<keyword evidence="12" id="KW-1185">Reference proteome</keyword>
<dbReference type="Gene3D" id="1.20.1280.120">
    <property type="match status" value="1"/>
</dbReference>
<proteinExistence type="inferred from homology"/>
<evidence type="ECO:0000313" key="12">
    <source>
        <dbReference type="Proteomes" id="UP000070612"/>
    </source>
</evidence>
<dbReference type="GO" id="GO:0004096">
    <property type="term" value="F:catalase activity"/>
    <property type="evidence" value="ECO:0007669"/>
    <property type="project" value="InterPro"/>
</dbReference>
<dbReference type="GO" id="GO:0005737">
    <property type="term" value="C:cytoplasm"/>
    <property type="evidence" value="ECO:0007669"/>
    <property type="project" value="TreeGrafter"/>
</dbReference>
<dbReference type="Gene3D" id="2.40.180.10">
    <property type="entry name" value="Catalase core domain"/>
    <property type="match status" value="1"/>
</dbReference>
<comment type="similarity">
    <text evidence="1 7">Belongs to the catalase family.</text>
</comment>
<evidence type="ECO:0000256" key="1">
    <source>
        <dbReference type="ARBA" id="ARBA00005329"/>
    </source>
</evidence>
<dbReference type="PROSITE" id="PS51402">
    <property type="entry name" value="CATALASE_3"/>
    <property type="match status" value="1"/>
</dbReference>
<evidence type="ECO:0000256" key="9">
    <source>
        <dbReference type="PIRSR" id="PIRSR000296-2"/>
    </source>
</evidence>
<dbReference type="PIRSF" id="PIRSF000296">
    <property type="entry name" value="SrpA"/>
    <property type="match status" value="1"/>
</dbReference>
<comment type="cofactor">
    <cofactor evidence="7">
        <name>heme</name>
        <dbReference type="ChEBI" id="CHEBI:30413"/>
    </cofactor>
</comment>
<dbReference type="PANTHER" id="PTHR11465">
    <property type="entry name" value="CATALASE"/>
    <property type="match status" value="1"/>
</dbReference>
<evidence type="ECO:0000256" key="2">
    <source>
        <dbReference type="ARBA" id="ARBA00022559"/>
    </source>
</evidence>
<evidence type="ECO:0000256" key="7">
    <source>
        <dbReference type="PIRNR" id="PIRNR000296"/>
    </source>
</evidence>
<dbReference type="InterPro" id="IPR020835">
    <property type="entry name" value="Catalase_sf"/>
</dbReference>
<reference evidence="11 12" key="1">
    <citation type="submission" date="2015-07" db="EMBL/GenBank/DDBJ databases">
        <title>A draft genome sequence of Mycobacterium wolinskyi.</title>
        <authorList>
            <person name="de Man T.J."/>
            <person name="Perry K.A."/>
            <person name="Coulliette A.D."/>
            <person name="Jensen B."/>
            <person name="Toney N.C."/>
            <person name="Limbago B.M."/>
            <person name="Noble-Wang J."/>
        </authorList>
    </citation>
    <scope>NUCLEOTIDE SEQUENCE [LARGE SCALE GENOMIC DNA]</scope>
    <source>
        <strain evidence="11 12">CDC_01</strain>
    </source>
</reference>
<keyword evidence="5 7" id="KW-0560">Oxidoreductase</keyword>
<dbReference type="AlphaFoldDB" id="A0A132PJQ6"/>
<dbReference type="SUPFAM" id="SSF56634">
    <property type="entry name" value="Heme-dependent catalase-like"/>
    <property type="match status" value="1"/>
</dbReference>
<comment type="function">
    <text evidence="7">Has an organic peroxide-dependent peroxidase activity.</text>
</comment>
<dbReference type="GO" id="GO:0020037">
    <property type="term" value="F:heme binding"/>
    <property type="evidence" value="ECO:0007669"/>
    <property type="project" value="InterPro"/>
</dbReference>
<keyword evidence="3 7" id="KW-0349">Heme</keyword>
<dbReference type="InterPro" id="IPR018028">
    <property type="entry name" value="Catalase"/>
</dbReference>
<evidence type="ECO:0000256" key="8">
    <source>
        <dbReference type="PIRSR" id="PIRSR000296-1"/>
    </source>
</evidence>
<evidence type="ECO:0000313" key="11">
    <source>
        <dbReference type="EMBL" id="KWX22494.1"/>
    </source>
</evidence>
<keyword evidence="4 7" id="KW-0479">Metal-binding</keyword>
<sequence>MTSMPKQQWPMLDRRKVLLGAAAVGGFLALDVGALLFATNTVGPRRLTPQTFVDGFRTVFGQHAGYRVNHAKGVAVSGYFDSNGDGQQLSSAAVFARGITPVLGRFSFGNGNPRVPDDPSLARGLGLVFGFPSDEQWRMALLNLPVFPDNSPQGFYDRLLAGKPVPATGKPDPAAMARFLADHPETARAMEIIKANPPTPGFADSTYRSLITFYFVNADGVRTPVRWSLVPMQPARPAFRGDNGMFDALIASMRTGPLRWRLLLTVGAPDDPVADATLPWPPDRRTVDAGVLTLDTVETERPGNSRDVNFDPMVLPDGIEPSDDPLLSARSAVYGASYRIRSREAQTSPPEVQVDEVQT</sequence>
<dbReference type="GO" id="GO:0046872">
    <property type="term" value="F:metal ion binding"/>
    <property type="evidence" value="ECO:0007669"/>
    <property type="project" value="UniProtKB-KW"/>
</dbReference>
<dbReference type="SMART" id="SM01060">
    <property type="entry name" value="Catalase"/>
    <property type="match status" value="1"/>
</dbReference>
<dbReference type="EMBL" id="LGTW01000013">
    <property type="protein sequence ID" value="KWX22494.1"/>
    <property type="molecule type" value="Genomic_DNA"/>
</dbReference>
<name>A0A132PJQ6_9MYCO</name>
<protein>
    <recommendedName>
        <fullName evidence="7">Catalase-related peroxidase</fullName>
        <ecNumber evidence="7">1.11.1.-</ecNumber>
    </recommendedName>
</protein>
<dbReference type="InterPro" id="IPR011614">
    <property type="entry name" value="Catalase_core"/>
</dbReference>
<keyword evidence="6 7" id="KW-0408">Iron</keyword>
<comment type="caution">
    <text evidence="11">The sequence shown here is derived from an EMBL/GenBank/DDBJ whole genome shotgun (WGS) entry which is preliminary data.</text>
</comment>
<feature type="binding site" description="axial binding residue" evidence="9">
    <location>
        <position position="334"/>
    </location>
    <ligand>
        <name>heme</name>
        <dbReference type="ChEBI" id="CHEBI:30413"/>
    </ligand>
    <ligandPart>
        <name>Fe</name>
        <dbReference type="ChEBI" id="CHEBI:18248"/>
    </ligandPart>
</feature>
<organism evidence="11 12">
    <name type="scientific">Mycolicibacterium wolinskyi</name>
    <dbReference type="NCBI Taxonomy" id="59750"/>
    <lineage>
        <taxon>Bacteria</taxon>
        <taxon>Bacillati</taxon>
        <taxon>Actinomycetota</taxon>
        <taxon>Actinomycetes</taxon>
        <taxon>Mycobacteriales</taxon>
        <taxon>Mycobacteriaceae</taxon>
        <taxon>Mycolicibacterium</taxon>
    </lineage>
</organism>
<evidence type="ECO:0000256" key="4">
    <source>
        <dbReference type="ARBA" id="ARBA00022723"/>
    </source>
</evidence>
<dbReference type="Pfam" id="PF00199">
    <property type="entry name" value="Catalase"/>
    <property type="match status" value="1"/>
</dbReference>
<evidence type="ECO:0000256" key="5">
    <source>
        <dbReference type="ARBA" id="ARBA00023002"/>
    </source>
</evidence>
<accession>A0A132PJQ6</accession>